<dbReference type="Pfam" id="PF00293">
    <property type="entry name" value="NUDIX"/>
    <property type="match status" value="1"/>
</dbReference>
<proteinExistence type="inferred from homology"/>
<evidence type="ECO:0000256" key="2">
    <source>
        <dbReference type="ARBA" id="ARBA00018911"/>
    </source>
</evidence>
<dbReference type="InterPro" id="IPR003565">
    <property type="entry name" value="Tetra_PHTase"/>
</dbReference>
<dbReference type="GO" id="GO:0006754">
    <property type="term" value="P:ATP biosynthetic process"/>
    <property type="evidence" value="ECO:0007669"/>
    <property type="project" value="TreeGrafter"/>
</dbReference>
<dbReference type="Gene3D" id="3.90.79.10">
    <property type="entry name" value="Nucleoside Triphosphate Pyrophosphohydrolase"/>
    <property type="match status" value="1"/>
</dbReference>
<dbReference type="CDD" id="cd03428">
    <property type="entry name" value="NUDIX_Ap4A_Nudt2"/>
    <property type="match status" value="1"/>
</dbReference>
<dbReference type="PANTHER" id="PTHR21340">
    <property type="entry name" value="DIADENOSINE 5,5-P1,P4-TETRAPHOSPHATE PYROPHOSPHOHYDROLASE MUTT"/>
    <property type="match status" value="1"/>
</dbReference>
<evidence type="ECO:0000256" key="1">
    <source>
        <dbReference type="ARBA" id="ARBA00005582"/>
    </source>
</evidence>
<name>A0A267EY69_9PLAT</name>
<dbReference type="InterPro" id="IPR051325">
    <property type="entry name" value="Nudix_hydrolase_domain"/>
</dbReference>
<keyword evidence="9" id="KW-1185">Reference proteome</keyword>
<dbReference type="OrthoDB" id="276276at2759"/>
<dbReference type="PRINTS" id="PR01405">
    <property type="entry name" value="TETRPHPHTASE"/>
</dbReference>
<evidence type="ECO:0000256" key="5">
    <source>
        <dbReference type="ARBA" id="ARBA00032644"/>
    </source>
</evidence>
<comment type="caution">
    <text evidence="8">The sequence shown here is derived from an EMBL/GenBank/DDBJ whole genome shotgun (WGS) entry which is preliminary data.</text>
</comment>
<dbReference type="PROSITE" id="PS51462">
    <property type="entry name" value="NUDIX"/>
    <property type="match status" value="1"/>
</dbReference>
<feature type="non-terminal residue" evidence="8">
    <location>
        <position position="1"/>
    </location>
</feature>
<gene>
    <name evidence="8" type="ORF">BOX15_Mlig017312g1</name>
    <name evidence="7" type="ORF">BOX15_Mlig017312g3</name>
</gene>
<keyword evidence="4" id="KW-0378">Hydrolase</keyword>
<dbReference type="GO" id="GO:0004081">
    <property type="term" value="F:bis(5'-nucleosyl)-tetraphosphatase (asymmetrical) activity"/>
    <property type="evidence" value="ECO:0007669"/>
    <property type="project" value="TreeGrafter"/>
</dbReference>
<dbReference type="AlphaFoldDB" id="A0A267EY69"/>
<reference evidence="8 9" key="1">
    <citation type="submission" date="2017-06" db="EMBL/GenBank/DDBJ databases">
        <title>A platform for efficient transgenesis in Macrostomum lignano, a flatworm model organism for stem cell research.</title>
        <authorList>
            <person name="Berezikov E."/>
        </authorList>
    </citation>
    <scope>NUCLEOTIDE SEQUENCE [LARGE SCALE GENOMIC DNA]</scope>
    <source>
        <strain evidence="8">DV1</strain>
        <tissue evidence="8">Whole organism</tissue>
    </source>
</reference>
<evidence type="ECO:0000256" key="4">
    <source>
        <dbReference type="ARBA" id="ARBA00022801"/>
    </source>
</evidence>
<evidence type="ECO:0000259" key="6">
    <source>
        <dbReference type="PROSITE" id="PS51462"/>
    </source>
</evidence>
<dbReference type="EMBL" id="NIVC01001601">
    <property type="protein sequence ID" value="PAA65969.1"/>
    <property type="molecule type" value="Genomic_DNA"/>
</dbReference>
<dbReference type="SUPFAM" id="SSF55811">
    <property type="entry name" value="Nudix"/>
    <property type="match status" value="1"/>
</dbReference>
<dbReference type="InterPro" id="IPR015797">
    <property type="entry name" value="NUDIX_hydrolase-like_dom_sf"/>
</dbReference>
<dbReference type="Proteomes" id="UP000215902">
    <property type="component" value="Unassembled WGS sequence"/>
</dbReference>
<organism evidence="8 9">
    <name type="scientific">Macrostomum lignano</name>
    <dbReference type="NCBI Taxonomy" id="282301"/>
    <lineage>
        <taxon>Eukaryota</taxon>
        <taxon>Metazoa</taxon>
        <taxon>Spiralia</taxon>
        <taxon>Lophotrochozoa</taxon>
        <taxon>Platyhelminthes</taxon>
        <taxon>Rhabditophora</taxon>
        <taxon>Macrostomorpha</taxon>
        <taxon>Macrostomida</taxon>
        <taxon>Macrostomidae</taxon>
        <taxon>Macrostomum</taxon>
    </lineage>
</organism>
<evidence type="ECO:0000313" key="7">
    <source>
        <dbReference type="EMBL" id="PAA65969.1"/>
    </source>
</evidence>
<dbReference type="InterPro" id="IPR020084">
    <property type="entry name" value="NUDIX_hydrolase_CS"/>
</dbReference>
<evidence type="ECO:0000313" key="9">
    <source>
        <dbReference type="Proteomes" id="UP000215902"/>
    </source>
</evidence>
<accession>A0A267EY69</accession>
<sequence>PAMSPAVAASGIVIYRTVSAGVQYLLLHATIEEGLWTPPKGHVDPGEDLRQCAIRETVEECGLKEGADYRLVPDWVHAVSYVAFGKQKSVTYYLGQMSNPDAPIRLSDEHKDFAWCSIERAKELVKFKESIEVLQSAHQYIADMTAKSR</sequence>
<dbReference type="GO" id="GO:0000166">
    <property type="term" value="F:nucleotide binding"/>
    <property type="evidence" value="ECO:0007669"/>
    <property type="project" value="UniProtKB-KW"/>
</dbReference>
<feature type="domain" description="Nudix hydrolase" evidence="6">
    <location>
        <begin position="5"/>
        <end position="138"/>
    </location>
</feature>
<evidence type="ECO:0000313" key="8">
    <source>
        <dbReference type="EMBL" id="PAA66455.1"/>
    </source>
</evidence>
<comment type="similarity">
    <text evidence="1">Belongs to the Nudix hydrolase family.</text>
</comment>
<protein>
    <recommendedName>
        <fullName evidence="2">Bis(5'-nucleosyl)-tetraphosphatase [asymmetrical]</fullName>
    </recommendedName>
    <alternativeName>
        <fullName evidence="5">Diadenosine 5',5'''-P1,P4-tetraphosphate asymmetrical hydrolase</fullName>
    </alternativeName>
</protein>
<dbReference type="InterPro" id="IPR000086">
    <property type="entry name" value="NUDIX_hydrolase_dom"/>
</dbReference>
<dbReference type="PROSITE" id="PS00893">
    <property type="entry name" value="NUDIX_BOX"/>
    <property type="match status" value="1"/>
</dbReference>
<dbReference type="STRING" id="282301.A0A267EY69"/>
<keyword evidence="3" id="KW-0547">Nucleotide-binding</keyword>
<dbReference type="GO" id="GO:0006167">
    <property type="term" value="P:AMP biosynthetic process"/>
    <property type="evidence" value="ECO:0007669"/>
    <property type="project" value="TreeGrafter"/>
</dbReference>
<evidence type="ECO:0000256" key="3">
    <source>
        <dbReference type="ARBA" id="ARBA00022741"/>
    </source>
</evidence>
<dbReference type="PANTHER" id="PTHR21340:SF0">
    <property type="entry name" value="BIS(5'-NUCLEOSYL)-TETRAPHOSPHATASE [ASYMMETRICAL]"/>
    <property type="match status" value="1"/>
</dbReference>
<dbReference type="EMBL" id="NIVC01001557">
    <property type="protein sequence ID" value="PAA66455.1"/>
    <property type="molecule type" value="Genomic_DNA"/>
</dbReference>